<reference evidence="2" key="1">
    <citation type="submission" date="2020-10" db="EMBL/GenBank/DDBJ databases">
        <title>Whole-genome sequence of Luteibacter sp. EIF3.</title>
        <authorList>
            <person name="Friedrich I."/>
            <person name="Hertel R."/>
            <person name="Daniel R."/>
        </authorList>
    </citation>
    <scope>NUCLEOTIDE SEQUENCE</scope>
    <source>
        <strain evidence="2">EIF3</strain>
    </source>
</reference>
<evidence type="ECO:0000313" key="3">
    <source>
        <dbReference type="Proteomes" id="UP001056681"/>
    </source>
</evidence>
<dbReference type="RefSeq" id="WP_072323803.1">
    <property type="nucleotide sequence ID" value="NZ_CP063231.1"/>
</dbReference>
<proteinExistence type="predicted"/>
<protein>
    <submittedName>
        <fullName evidence="2">Uncharacterized protein</fullName>
    </submittedName>
</protein>
<keyword evidence="1" id="KW-0812">Transmembrane</keyword>
<evidence type="ECO:0000313" key="2">
    <source>
        <dbReference type="EMBL" id="URL58165.1"/>
    </source>
</evidence>
<dbReference type="Proteomes" id="UP001056681">
    <property type="component" value="Chromosome"/>
</dbReference>
<sequence length="99" mass="10783">MIVGLLFVNLIACCVMAASAVWLVTDRARGRWPRICLALILCGAMVNVVALWSAFTSFHPSHPVTWPPEAMLNLGSAVLLLRWAVKSFRQRPAAPDPAA</sequence>
<organism evidence="2 3">
    <name type="scientific">Luteibacter flocculans</name>
    <dbReference type="NCBI Taxonomy" id="2780091"/>
    <lineage>
        <taxon>Bacteria</taxon>
        <taxon>Pseudomonadati</taxon>
        <taxon>Pseudomonadota</taxon>
        <taxon>Gammaproteobacteria</taxon>
        <taxon>Lysobacterales</taxon>
        <taxon>Rhodanobacteraceae</taxon>
        <taxon>Luteibacter</taxon>
    </lineage>
</organism>
<evidence type="ECO:0000256" key="1">
    <source>
        <dbReference type="SAM" id="Phobius"/>
    </source>
</evidence>
<name>A0ABY4T239_9GAMM</name>
<keyword evidence="3" id="KW-1185">Reference proteome</keyword>
<accession>A0ABY4T239</accession>
<gene>
    <name evidence="2" type="ORF">IM816_16440</name>
</gene>
<dbReference type="EMBL" id="CP063231">
    <property type="protein sequence ID" value="URL58165.1"/>
    <property type="molecule type" value="Genomic_DNA"/>
</dbReference>
<keyword evidence="1" id="KW-1133">Transmembrane helix</keyword>
<feature type="transmembrane region" description="Helical" evidence="1">
    <location>
        <begin position="36"/>
        <end position="58"/>
    </location>
</feature>
<keyword evidence="1" id="KW-0472">Membrane</keyword>
<feature type="transmembrane region" description="Helical" evidence="1">
    <location>
        <begin position="6"/>
        <end position="24"/>
    </location>
</feature>